<dbReference type="SUPFAM" id="SSF49313">
    <property type="entry name" value="Cadherin-like"/>
    <property type="match status" value="3"/>
</dbReference>
<dbReference type="GO" id="GO:0045296">
    <property type="term" value="F:cadherin binding"/>
    <property type="evidence" value="ECO:0007669"/>
    <property type="project" value="TreeGrafter"/>
</dbReference>
<keyword evidence="2" id="KW-0677">Repeat</keyword>
<feature type="chain" id="PRO_5032758537" evidence="8">
    <location>
        <begin position="24"/>
        <end position="673"/>
    </location>
</feature>
<evidence type="ECO:0000256" key="6">
    <source>
        <dbReference type="SAM" id="MobiDB-lite"/>
    </source>
</evidence>
<evidence type="ECO:0000256" key="3">
    <source>
        <dbReference type="ARBA" id="ARBA00022837"/>
    </source>
</evidence>
<keyword evidence="7" id="KW-1133">Transmembrane helix</keyword>
<dbReference type="GO" id="GO:0007156">
    <property type="term" value="P:homophilic cell adhesion via plasma membrane adhesion molecules"/>
    <property type="evidence" value="ECO:0007669"/>
    <property type="project" value="InterPro"/>
</dbReference>
<evidence type="ECO:0000313" key="10">
    <source>
        <dbReference type="EMBL" id="KAF6738442.1"/>
    </source>
</evidence>
<dbReference type="InterPro" id="IPR015919">
    <property type="entry name" value="Cadherin-like_sf"/>
</dbReference>
<dbReference type="GO" id="GO:0000902">
    <property type="term" value="P:cell morphogenesis"/>
    <property type="evidence" value="ECO:0007669"/>
    <property type="project" value="TreeGrafter"/>
</dbReference>
<dbReference type="InterPro" id="IPR002126">
    <property type="entry name" value="Cadherin-like_dom"/>
</dbReference>
<feature type="transmembrane region" description="Helical" evidence="7">
    <location>
        <begin position="511"/>
        <end position="534"/>
    </location>
</feature>
<dbReference type="GO" id="GO:0016477">
    <property type="term" value="P:cell migration"/>
    <property type="evidence" value="ECO:0007669"/>
    <property type="project" value="TreeGrafter"/>
</dbReference>
<dbReference type="Gene3D" id="2.60.40.60">
    <property type="entry name" value="Cadherins"/>
    <property type="match status" value="4"/>
</dbReference>
<dbReference type="GO" id="GO:0016342">
    <property type="term" value="C:catenin complex"/>
    <property type="evidence" value="ECO:0007669"/>
    <property type="project" value="TreeGrafter"/>
</dbReference>
<dbReference type="GO" id="GO:0007043">
    <property type="term" value="P:cell-cell junction assembly"/>
    <property type="evidence" value="ECO:0007669"/>
    <property type="project" value="TreeGrafter"/>
</dbReference>
<accession>A0A834L075</accession>
<dbReference type="PANTHER" id="PTHR24027:SF431">
    <property type="entry name" value="CADHERIN-RELATED FAMILY MEMBER 5-LIKE ISOFORM X1"/>
    <property type="match status" value="1"/>
</dbReference>
<dbReference type="GO" id="GO:0005912">
    <property type="term" value="C:adherens junction"/>
    <property type="evidence" value="ECO:0007669"/>
    <property type="project" value="TreeGrafter"/>
</dbReference>
<gene>
    <name evidence="10" type="ORF">FQA47_015466</name>
</gene>
<keyword evidence="3 5" id="KW-0106">Calcium</keyword>
<dbReference type="GO" id="GO:0005509">
    <property type="term" value="F:calcium ion binding"/>
    <property type="evidence" value="ECO:0007669"/>
    <property type="project" value="UniProtKB-UniRule"/>
</dbReference>
<dbReference type="EMBL" id="WKFB01000027">
    <property type="protein sequence ID" value="KAF6738442.1"/>
    <property type="molecule type" value="Genomic_DNA"/>
</dbReference>
<evidence type="ECO:0000256" key="8">
    <source>
        <dbReference type="SAM" id="SignalP"/>
    </source>
</evidence>
<feature type="domain" description="Cadherin" evidence="9">
    <location>
        <begin position="132"/>
        <end position="265"/>
    </location>
</feature>
<dbReference type="GO" id="GO:0008013">
    <property type="term" value="F:beta-catenin binding"/>
    <property type="evidence" value="ECO:0007669"/>
    <property type="project" value="TreeGrafter"/>
</dbReference>
<reference evidence="10" key="1">
    <citation type="journal article" name="BMC Genomics">
        <title>Long-read sequencing and de novo genome assembly of marine medaka (Oryzias melastigma).</title>
        <authorList>
            <person name="Liang P."/>
            <person name="Saqib H.S.A."/>
            <person name="Ni X."/>
            <person name="Shen Y."/>
        </authorList>
    </citation>
    <scope>NUCLEOTIDE SEQUENCE</scope>
    <source>
        <strain evidence="10">Bigg-433</strain>
    </source>
</reference>
<dbReference type="GO" id="GO:0016339">
    <property type="term" value="P:calcium-dependent cell-cell adhesion via plasma membrane cell adhesion molecules"/>
    <property type="evidence" value="ECO:0007669"/>
    <property type="project" value="TreeGrafter"/>
</dbReference>
<dbReference type="InterPro" id="IPR039808">
    <property type="entry name" value="Cadherin"/>
</dbReference>
<evidence type="ECO:0000256" key="4">
    <source>
        <dbReference type="ARBA" id="ARBA00023136"/>
    </source>
</evidence>
<feature type="domain" description="Cadherin" evidence="9">
    <location>
        <begin position="388"/>
        <end position="496"/>
    </location>
</feature>
<dbReference type="GO" id="GO:0034332">
    <property type="term" value="P:adherens junction organization"/>
    <property type="evidence" value="ECO:0007669"/>
    <property type="project" value="TreeGrafter"/>
</dbReference>
<dbReference type="SMART" id="SM00112">
    <property type="entry name" value="CA"/>
    <property type="match status" value="4"/>
</dbReference>
<evidence type="ECO:0000259" key="9">
    <source>
        <dbReference type="PROSITE" id="PS50268"/>
    </source>
</evidence>
<feature type="region of interest" description="Disordered" evidence="6">
    <location>
        <begin position="567"/>
        <end position="609"/>
    </location>
</feature>
<organism evidence="10 11">
    <name type="scientific">Oryzias melastigma</name>
    <name type="common">Marine medaka</name>
    <dbReference type="NCBI Taxonomy" id="30732"/>
    <lineage>
        <taxon>Eukaryota</taxon>
        <taxon>Metazoa</taxon>
        <taxon>Chordata</taxon>
        <taxon>Craniata</taxon>
        <taxon>Vertebrata</taxon>
        <taxon>Euteleostomi</taxon>
        <taxon>Actinopterygii</taxon>
        <taxon>Neopterygii</taxon>
        <taxon>Teleostei</taxon>
        <taxon>Neoteleostei</taxon>
        <taxon>Acanthomorphata</taxon>
        <taxon>Ovalentaria</taxon>
        <taxon>Atherinomorphae</taxon>
        <taxon>Beloniformes</taxon>
        <taxon>Adrianichthyidae</taxon>
        <taxon>Oryziinae</taxon>
        <taxon>Oryzias</taxon>
    </lineage>
</organism>
<name>A0A834L075_ORYME</name>
<dbReference type="PROSITE" id="PS50268">
    <property type="entry name" value="CADHERIN_2"/>
    <property type="match status" value="4"/>
</dbReference>
<keyword evidence="4 7" id="KW-0472">Membrane</keyword>
<dbReference type="GO" id="GO:0044331">
    <property type="term" value="P:cell-cell adhesion mediated by cadherin"/>
    <property type="evidence" value="ECO:0007669"/>
    <property type="project" value="TreeGrafter"/>
</dbReference>
<feature type="signal peptide" evidence="8">
    <location>
        <begin position="1"/>
        <end position="23"/>
    </location>
</feature>
<proteinExistence type="predicted"/>
<dbReference type="AlphaFoldDB" id="A0A834L075"/>
<evidence type="ECO:0000256" key="2">
    <source>
        <dbReference type="ARBA" id="ARBA00022737"/>
    </source>
</evidence>
<feature type="domain" description="Cadherin" evidence="9">
    <location>
        <begin position="34"/>
        <end position="130"/>
    </location>
</feature>
<evidence type="ECO:0000256" key="1">
    <source>
        <dbReference type="ARBA" id="ARBA00004370"/>
    </source>
</evidence>
<evidence type="ECO:0000256" key="5">
    <source>
        <dbReference type="PROSITE-ProRule" id="PRU00043"/>
    </source>
</evidence>
<feature type="domain" description="Cadherin" evidence="9">
    <location>
        <begin position="279"/>
        <end position="387"/>
    </location>
</feature>
<comment type="subcellular location">
    <subcellularLocation>
        <location evidence="1">Membrane</location>
    </subcellularLocation>
</comment>
<keyword evidence="7" id="KW-0812">Transmembrane</keyword>
<evidence type="ECO:0000313" key="11">
    <source>
        <dbReference type="Proteomes" id="UP000646548"/>
    </source>
</evidence>
<dbReference type="PRINTS" id="PR00205">
    <property type="entry name" value="CADHERIN"/>
</dbReference>
<dbReference type="PANTHER" id="PTHR24027">
    <property type="entry name" value="CADHERIN-23"/>
    <property type="match status" value="1"/>
</dbReference>
<sequence>MLKLVRLLLWQLAVRATCHLVVAGLCRGGSDIFASVRENSPKGHFISNISIRADPGAHPVRLCLTGRNADWFYLEGRSIRLNSSASRVLDREVIGSILKAELTCYEDDVIQSQNRILVEILNVNDNKPRFLQESIQKLSISELAAVDSVVFSVKAVDADGDEIHYNIDRSSADTWFFRIEVPNSGEVVLSKPLDYESRTRLQLVMWAEVTDCFCFRTPLEALLQSLRVGLSCGLNSQESNTKEKFNVSAILTVHIQDGDDQYPHFLPCTLVSLSVPVCMNPVYTANISQKHQDQVLEFSPGPIKAQDGDRGINCPLTYSILSGDQEGRFVFNNRTGELRLTRGVEKHRLPSTTKLNIMVSQVDDPLKYSMATVLVRVLGENMFPPVFNRTTFKGFIIQNSSPASIVSTYGNQVLQVQASDPDFSDGLNPNIRYFLLPPSGLYQVTQEGVLIGRTDQLRAFDRHVLQVVARDEESGEEASAVVDVEVLQRGQAVPRGAFMEQQLFADVDSRLAVLISAGVLMMVLLFFLFVLVWISRRSPAQNPEEPVSVGKHAALVNSGPSVFESPSLFSGGGRRDPSLPAESLHGREGVYTRRQSMPRPPSPKLLLDEPAGRRLFQTDLCVVLEKPECGAHTWEPWGHLSMQVSSDMLRRDTPAFRDDVDPEGPEVPLNPNT</sequence>
<dbReference type="Proteomes" id="UP000646548">
    <property type="component" value="Unassembled WGS sequence"/>
</dbReference>
<evidence type="ECO:0000256" key="7">
    <source>
        <dbReference type="SAM" id="Phobius"/>
    </source>
</evidence>
<feature type="compositionally biased region" description="Basic and acidic residues" evidence="6">
    <location>
        <begin position="650"/>
        <end position="659"/>
    </location>
</feature>
<feature type="region of interest" description="Disordered" evidence="6">
    <location>
        <begin position="650"/>
        <end position="673"/>
    </location>
</feature>
<dbReference type="CDD" id="cd11304">
    <property type="entry name" value="Cadherin_repeat"/>
    <property type="match status" value="4"/>
</dbReference>
<keyword evidence="8" id="KW-0732">Signal</keyword>
<protein>
    <submittedName>
        <fullName evidence="10">Cadherin-related family member 5</fullName>
    </submittedName>
</protein>
<comment type="caution">
    <text evidence="10">The sequence shown here is derived from an EMBL/GenBank/DDBJ whole genome shotgun (WGS) entry which is preliminary data.</text>
</comment>